<keyword evidence="3" id="KW-1185">Reference proteome</keyword>
<dbReference type="SUPFAM" id="SSF53756">
    <property type="entry name" value="UDP-Glycosyltransferase/glycogen phosphorylase"/>
    <property type="match status" value="1"/>
</dbReference>
<name>A0ABY6BNR9_9GAMM</name>
<sequence>MDDPVSGPSLSVRRLCESMADESVATSLLCLAVDEPLRNVTLSLMTQWRALGTFGFTPRWWPALGRAYAECDIVHNHSLWAFPNMVCGWRRPRLGRAALVVSPRGTLAPAALARSRFKKLLAGPLQRPTLARADLLHATSPMEYEDIRRAGWRRPVAVVPNGIDIPALSVAKEDAAMRRLLFLGRIHPIKRLDRLLESWRQLQFAHPDWELVIAGKGAPAYIEGLKRQAFRCGLLRCHFSGPVIGPAKNRMLAGSDLLVLPSASENFGMVVAESLASGVPVVTTHGAPWSGLAERGCGWWVSADGITTALDEAMRCSPGTLRQMGSAGRAWMAEDFSWPIVAARLVESYRWIRDGGTAPEWVALA</sequence>
<keyword evidence="2" id="KW-0808">Transferase</keyword>
<dbReference type="InterPro" id="IPR050194">
    <property type="entry name" value="Glycosyltransferase_grp1"/>
</dbReference>
<keyword evidence="2" id="KW-0328">Glycosyltransferase</keyword>
<organism evidence="2 3">
    <name type="scientific">Tahibacter amnicola</name>
    <dbReference type="NCBI Taxonomy" id="2976241"/>
    <lineage>
        <taxon>Bacteria</taxon>
        <taxon>Pseudomonadati</taxon>
        <taxon>Pseudomonadota</taxon>
        <taxon>Gammaproteobacteria</taxon>
        <taxon>Lysobacterales</taxon>
        <taxon>Rhodanobacteraceae</taxon>
        <taxon>Tahibacter</taxon>
    </lineage>
</organism>
<proteinExistence type="predicted"/>
<dbReference type="InterPro" id="IPR028098">
    <property type="entry name" value="Glyco_trans_4-like_N"/>
</dbReference>
<dbReference type="Pfam" id="PF13692">
    <property type="entry name" value="Glyco_trans_1_4"/>
    <property type="match status" value="1"/>
</dbReference>
<reference evidence="2" key="1">
    <citation type="submission" date="2022-09" db="EMBL/GenBank/DDBJ databases">
        <title>Tahibacter sp. nov., isolated from a fresh water.</title>
        <authorList>
            <person name="Baek J.H."/>
            <person name="Lee J.K."/>
            <person name="Kim J.M."/>
            <person name="Jeon C.O."/>
        </authorList>
    </citation>
    <scope>NUCLEOTIDE SEQUENCE</scope>
    <source>
        <strain evidence="2">W38</strain>
    </source>
</reference>
<dbReference type="EC" id="2.4.-.-" evidence="2"/>
<accession>A0ABY6BNR9</accession>
<evidence type="ECO:0000259" key="1">
    <source>
        <dbReference type="Pfam" id="PF13439"/>
    </source>
</evidence>
<dbReference type="Proteomes" id="UP001064632">
    <property type="component" value="Chromosome"/>
</dbReference>
<dbReference type="GO" id="GO:0016757">
    <property type="term" value="F:glycosyltransferase activity"/>
    <property type="evidence" value="ECO:0007669"/>
    <property type="project" value="UniProtKB-KW"/>
</dbReference>
<evidence type="ECO:0000313" key="3">
    <source>
        <dbReference type="Proteomes" id="UP001064632"/>
    </source>
</evidence>
<dbReference type="EMBL" id="CP104694">
    <property type="protein sequence ID" value="UXI70700.1"/>
    <property type="molecule type" value="Genomic_DNA"/>
</dbReference>
<dbReference type="Gene3D" id="3.40.50.2000">
    <property type="entry name" value="Glycogen Phosphorylase B"/>
    <property type="match status" value="2"/>
</dbReference>
<dbReference type="PANTHER" id="PTHR45947">
    <property type="entry name" value="SULFOQUINOVOSYL TRANSFERASE SQD2"/>
    <property type="match status" value="1"/>
</dbReference>
<feature type="domain" description="Glycosyltransferase subfamily 4-like N-terminal" evidence="1">
    <location>
        <begin position="6"/>
        <end position="165"/>
    </location>
</feature>
<dbReference type="PANTHER" id="PTHR45947:SF3">
    <property type="entry name" value="SULFOQUINOVOSYL TRANSFERASE SQD2"/>
    <property type="match status" value="1"/>
</dbReference>
<dbReference type="Pfam" id="PF13439">
    <property type="entry name" value="Glyco_transf_4"/>
    <property type="match status" value="1"/>
</dbReference>
<gene>
    <name evidence="2" type="ORF">N4264_16710</name>
</gene>
<protein>
    <submittedName>
        <fullName evidence="2">Glycosyltransferase</fullName>
        <ecNumber evidence="2">2.4.-.-</ecNumber>
    </submittedName>
</protein>
<evidence type="ECO:0000313" key="2">
    <source>
        <dbReference type="EMBL" id="UXI70700.1"/>
    </source>
</evidence>